<gene>
    <name evidence="1" type="ORF">NDU88_001604</name>
</gene>
<sequence length="98" mass="11624">MVRVKHTYKNAGKYALWSTCTRPLRVERTIVLEPEELRAVNSLTYIPITLQLTKENHLKDSKSATHLAWRDVNTRPLLRWREKQWNIRGNSQRHTGMD</sequence>
<accession>A0AAV7UAV7</accession>
<evidence type="ECO:0000313" key="2">
    <source>
        <dbReference type="Proteomes" id="UP001066276"/>
    </source>
</evidence>
<dbReference type="Proteomes" id="UP001066276">
    <property type="component" value="Chromosome 3_1"/>
</dbReference>
<proteinExistence type="predicted"/>
<protein>
    <submittedName>
        <fullName evidence="1">Uncharacterized protein</fullName>
    </submittedName>
</protein>
<reference evidence="1" key="1">
    <citation type="journal article" date="2022" name="bioRxiv">
        <title>Sequencing and chromosome-scale assembly of the giantPleurodeles waltlgenome.</title>
        <authorList>
            <person name="Brown T."/>
            <person name="Elewa A."/>
            <person name="Iarovenko S."/>
            <person name="Subramanian E."/>
            <person name="Araus A.J."/>
            <person name="Petzold A."/>
            <person name="Susuki M."/>
            <person name="Suzuki K.-i.T."/>
            <person name="Hayashi T."/>
            <person name="Toyoda A."/>
            <person name="Oliveira C."/>
            <person name="Osipova E."/>
            <person name="Leigh N.D."/>
            <person name="Simon A."/>
            <person name="Yun M.H."/>
        </authorList>
    </citation>
    <scope>NUCLEOTIDE SEQUENCE</scope>
    <source>
        <strain evidence="1">20211129_DDA</strain>
        <tissue evidence="1">Liver</tissue>
    </source>
</reference>
<organism evidence="1 2">
    <name type="scientific">Pleurodeles waltl</name>
    <name type="common">Iberian ribbed newt</name>
    <dbReference type="NCBI Taxonomy" id="8319"/>
    <lineage>
        <taxon>Eukaryota</taxon>
        <taxon>Metazoa</taxon>
        <taxon>Chordata</taxon>
        <taxon>Craniata</taxon>
        <taxon>Vertebrata</taxon>
        <taxon>Euteleostomi</taxon>
        <taxon>Amphibia</taxon>
        <taxon>Batrachia</taxon>
        <taxon>Caudata</taxon>
        <taxon>Salamandroidea</taxon>
        <taxon>Salamandridae</taxon>
        <taxon>Pleurodelinae</taxon>
        <taxon>Pleurodeles</taxon>
    </lineage>
</organism>
<comment type="caution">
    <text evidence="1">The sequence shown here is derived from an EMBL/GenBank/DDBJ whole genome shotgun (WGS) entry which is preliminary data.</text>
</comment>
<name>A0AAV7UAV7_PLEWA</name>
<dbReference type="EMBL" id="JANPWB010000005">
    <property type="protein sequence ID" value="KAJ1184802.1"/>
    <property type="molecule type" value="Genomic_DNA"/>
</dbReference>
<evidence type="ECO:0000313" key="1">
    <source>
        <dbReference type="EMBL" id="KAJ1184802.1"/>
    </source>
</evidence>
<keyword evidence="2" id="KW-1185">Reference proteome</keyword>
<dbReference type="AlphaFoldDB" id="A0AAV7UAV7"/>